<evidence type="ECO:0000256" key="4">
    <source>
        <dbReference type="ARBA" id="ARBA00023136"/>
    </source>
</evidence>
<dbReference type="OrthoDB" id="3437016at2759"/>
<dbReference type="PANTHER" id="PTHR23501:SF102">
    <property type="entry name" value="DRUG TRANSPORTER, PUTATIVE (AFU_ORTHOLOGUE AFUA_3G08530)-RELATED"/>
    <property type="match status" value="1"/>
</dbReference>
<evidence type="ECO:0000256" key="1">
    <source>
        <dbReference type="ARBA" id="ARBA00004141"/>
    </source>
</evidence>
<dbReference type="PANTHER" id="PTHR23501">
    <property type="entry name" value="MAJOR FACILITATOR SUPERFAMILY"/>
    <property type="match status" value="1"/>
</dbReference>
<feature type="domain" description="Major facilitator superfamily (MFS) profile" evidence="7">
    <location>
        <begin position="34"/>
        <end position="522"/>
    </location>
</feature>
<dbReference type="PROSITE" id="PS00216">
    <property type="entry name" value="SUGAR_TRANSPORT_1"/>
    <property type="match status" value="1"/>
</dbReference>
<feature type="transmembrane region" description="Helical" evidence="6">
    <location>
        <begin position="360"/>
        <end position="379"/>
    </location>
</feature>
<dbReference type="InterPro" id="IPR005829">
    <property type="entry name" value="Sugar_transporter_CS"/>
</dbReference>
<feature type="transmembrane region" description="Helical" evidence="6">
    <location>
        <begin position="99"/>
        <end position="117"/>
    </location>
</feature>
<feature type="transmembrane region" description="Helical" evidence="6">
    <location>
        <begin position="129"/>
        <end position="149"/>
    </location>
</feature>
<feature type="transmembrane region" description="Helical" evidence="6">
    <location>
        <begin position="331"/>
        <end position="353"/>
    </location>
</feature>
<name>A0A371CPH4_9APHY</name>
<dbReference type="STRING" id="139420.A0A371CPH4"/>
<proteinExistence type="predicted"/>
<dbReference type="AlphaFoldDB" id="A0A371CPH4"/>
<feature type="transmembrane region" description="Helical" evidence="6">
    <location>
        <begin position="385"/>
        <end position="410"/>
    </location>
</feature>
<feature type="transmembrane region" description="Helical" evidence="6">
    <location>
        <begin position="68"/>
        <end position="87"/>
    </location>
</feature>
<dbReference type="Proteomes" id="UP000256964">
    <property type="component" value="Unassembled WGS sequence"/>
</dbReference>
<feature type="transmembrane region" description="Helical" evidence="6">
    <location>
        <begin position="156"/>
        <end position="175"/>
    </location>
</feature>
<keyword evidence="2 6" id="KW-0812">Transmembrane</keyword>
<feature type="transmembrane region" description="Helical" evidence="6">
    <location>
        <begin position="257"/>
        <end position="274"/>
    </location>
</feature>
<evidence type="ECO:0000256" key="5">
    <source>
        <dbReference type="SAM" id="MobiDB-lite"/>
    </source>
</evidence>
<sequence length="586" mass="62168">MSPPPSVSAASSRTEKENEDARSDGGRGWRFWIIFLALCMSLFLTALDLASVSTALPSIIHDLNGTDSFVWVSSAYNLACTAVLPLSGRLADIFGRREVLLVSILIFGAGSAVTAAAQSMNMLIAGRTIQGVGSGAIQVLVAIVTADLIPLKDRGFFQSLTGATFSLASAGGPFIGGAIAQRTTWRWLFYLNLPLCGIAFAVCLVFLRLRKPPIESYSKAFFAIDWIGNAIIIGSATSCILALTWAGIQYPWSSPQVIAPLVIGLVGFGAALVYDRYFASHPVVPAIIINNRTSLGGYIASFLHGLVVNSVAFYLPTYFQAAKIATPLLSGLYLFPSAITISPSAIAQGIIISKTGKYRVIQVIGWCAMLLGVGLLTLLDDNTSVAISIPFQIIAAVGFGFLYATTFSVLAPLDPTQNAAALSFLLFVRTLSSAWAISISATILQNQLRTHLPPAFLAQIPPGHDIAYSAIPIIPTLAQPLQNEVRAAFADSIRLIWHVLLAFAGAGLLSVLLQKDVALHSKMDKRWGMKEHKKGGAGAAEEGAKGVPSSETDTDTEKPVVVDVAEGQLGGEVQVLPGDALQPQRD</sequence>
<dbReference type="GO" id="GO:0022857">
    <property type="term" value="F:transmembrane transporter activity"/>
    <property type="evidence" value="ECO:0007669"/>
    <property type="project" value="InterPro"/>
</dbReference>
<evidence type="ECO:0000313" key="9">
    <source>
        <dbReference type="Proteomes" id="UP000256964"/>
    </source>
</evidence>
<organism evidence="8 9">
    <name type="scientific">Lentinus brumalis</name>
    <dbReference type="NCBI Taxonomy" id="2498619"/>
    <lineage>
        <taxon>Eukaryota</taxon>
        <taxon>Fungi</taxon>
        <taxon>Dikarya</taxon>
        <taxon>Basidiomycota</taxon>
        <taxon>Agaricomycotina</taxon>
        <taxon>Agaricomycetes</taxon>
        <taxon>Polyporales</taxon>
        <taxon>Polyporaceae</taxon>
        <taxon>Lentinus</taxon>
    </lineage>
</organism>
<dbReference type="InterPro" id="IPR036259">
    <property type="entry name" value="MFS_trans_sf"/>
</dbReference>
<reference evidence="8 9" key="1">
    <citation type="journal article" date="2018" name="Biotechnol. Biofuels">
        <title>Integrative visual omics of the white-rot fungus Polyporus brumalis exposes the biotechnological potential of its oxidative enzymes for delignifying raw plant biomass.</title>
        <authorList>
            <person name="Miyauchi S."/>
            <person name="Rancon A."/>
            <person name="Drula E."/>
            <person name="Hage H."/>
            <person name="Chaduli D."/>
            <person name="Favel A."/>
            <person name="Grisel S."/>
            <person name="Henrissat B."/>
            <person name="Herpoel-Gimbert I."/>
            <person name="Ruiz-Duenas F.J."/>
            <person name="Chevret D."/>
            <person name="Hainaut M."/>
            <person name="Lin J."/>
            <person name="Wang M."/>
            <person name="Pangilinan J."/>
            <person name="Lipzen A."/>
            <person name="Lesage-Meessen L."/>
            <person name="Navarro D."/>
            <person name="Riley R."/>
            <person name="Grigoriev I.V."/>
            <person name="Zhou S."/>
            <person name="Raouche S."/>
            <person name="Rosso M.N."/>
        </authorList>
    </citation>
    <scope>NUCLEOTIDE SEQUENCE [LARGE SCALE GENOMIC DNA]</scope>
    <source>
        <strain evidence="8 9">BRFM 1820</strain>
    </source>
</reference>
<accession>A0A371CPH4</accession>
<feature type="transmembrane region" description="Helical" evidence="6">
    <location>
        <begin position="187"/>
        <end position="209"/>
    </location>
</feature>
<keyword evidence="3 6" id="KW-1133">Transmembrane helix</keyword>
<keyword evidence="9" id="KW-1185">Reference proteome</keyword>
<feature type="transmembrane region" description="Helical" evidence="6">
    <location>
        <begin position="221"/>
        <end position="245"/>
    </location>
</feature>
<dbReference type="InterPro" id="IPR020846">
    <property type="entry name" value="MFS_dom"/>
</dbReference>
<feature type="transmembrane region" description="Helical" evidence="6">
    <location>
        <begin position="31"/>
        <end position="56"/>
    </location>
</feature>
<dbReference type="PROSITE" id="PS50850">
    <property type="entry name" value="MFS"/>
    <property type="match status" value="1"/>
</dbReference>
<dbReference type="InterPro" id="IPR011701">
    <property type="entry name" value="MFS"/>
</dbReference>
<protein>
    <submittedName>
        <fullName evidence="8">Iron permease</fullName>
    </submittedName>
</protein>
<dbReference type="EMBL" id="KZ857491">
    <property type="protein sequence ID" value="RDX42195.1"/>
    <property type="molecule type" value="Genomic_DNA"/>
</dbReference>
<feature type="transmembrane region" description="Helical" evidence="6">
    <location>
        <begin position="422"/>
        <end position="444"/>
    </location>
</feature>
<gene>
    <name evidence="8" type="ORF">OH76DRAFT_1411436</name>
</gene>
<dbReference type="Gene3D" id="1.20.1250.20">
    <property type="entry name" value="MFS general substrate transporter like domains"/>
    <property type="match status" value="2"/>
</dbReference>
<dbReference type="SUPFAM" id="SSF103473">
    <property type="entry name" value="MFS general substrate transporter"/>
    <property type="match status" value="1"/>
</dbReference>
<evidence type="ECO:0000313" key="8">
    <source>
        <dbReference type="EMBL" id="RDX42195.1"/>
    </source>
</evidence>
<evidence type="ECO:0000259" key="7">
    <source>
        <dbReference type="PROSITE" id="PS50850"/>
    </source>
</evidence>
<evidence type="ECO:0000256" key="6">
    <source>
        <dbReference type="SAM" id="Phobius"/>
    </source>
</evidence>
<evidence type="ECO:0000256" key="2">
    <source>
        <dbReference type="ARBA" id="ARBA00022692"/>
    </source>
</evidence>
<feature type="region of interest" description="Disordered" evidence="5">
    <location>
        <begin position="1"/>
        <end position="24"/>
    </location>
</feature>
<evidence type="ECO:0000256" key="3">
    <source>
        <dbReference type="ARBA" id="ARBA00022989"/>
    </source>
</evidence>
<feature type="transmembrane region" description="Helical" evidence="6">
    <location>
        <begin position="495"/>
        <end position="513"/>
    </location>
</feature>
<dbReference type="PRINTS" id="PR01036">
    <property type="entry name" value="TCRTETB"/>
</dbReference>
<keyword evidence="4 6" id="KW-0472">Membrane</keyword>
<feature type="transmembrane region" description="Helical" evidence="6">
    <location>
        <begin position="295"/>
        <end position="319"/>
    </location>
</feature>
<feature type="region of interest" description="Disordered" evidence="5">
    <location>
        <begin position="530"/>
        <end position="558"/>
    </location>
</feature>
<dbReference type="Pfam" id="PF07690">
    <property type="entry name" value="MFS_1"/>
    <property type="match status" value="1"/>
</dbReference>
<feature type="compositionally biased region" description="Basic and acidic residues" evidence="5">
    <location>
        <begin position="13"/>
        <end position="24"/>
    </location>
</feature>
<comment type="subcellular location">
    <subcellularLocation>
        <location evidence="1">Membrane</location>
        <topology evidence="1">Multi-pass membrane protein</topology>
    </subcellularLocation>
</comment>
<dbReference type="GO" id="GO:0005886">
    <property type="term" value="C:plasma membrane"/>
    <property type="evidence" value="ECO:0007669"/>
    <property type="project" value="TreeGrafter"/>
</dbReference>